<name>A0A7S2P2P8_9STRA</name>
<dbReference type="SUPFAM" id="SSF57774">
    <property type="entry name" value="Microbial and mitochondrial ADK, insert 'zinc finger' domain"/>
    <property type="match status" value="1"/>
</dbReference>
<dbReference type="SUPFAM" id="SSF52540">
    <property type="entry name" value="P-loop containing nucleoside triphosphate hydrolases"/>
    <property type="match status" value="1"/>
</dbReference>
<dbReference type="PROSITE" id="PS00113">
    <property type="entry name" value="ADENYLATE_KINASE"/>
    <property type="match status" value="1"/>
</dbReference>
<dbReference type="InterPro" id="IPR033690">
    <property type="entry name" value="Adenylat_kinase_CS"/>
</dbReference>
<dbReference type="PRINTS" id="PR00094">
    <property type="entry name" value="ADENYLTKNASE"/>
</dbReference>
<dbReference type="AlphaFoldDB" id="A0A7S2P2P8"/>
<evidence type="ECO:0000256" key="1">
    <source>
        <dbReference type="ARBA" id="ARBA00007220"/>
    </source>
</evidence>
<evidence type="ECO:0000256" key="3">
    <source>
        <dbReference type="ARBA" id="ARBA00022741"/>
    </source>
</evidence>
<feature type="region of interest" description="Disordered" evidence="6">
    <location>
        <begin position="52"/>
        <end position="95"/>
    </location>
</feature>
<dbReference type="CDD" id="cd01428">
    <property type="entry name" value="ADK"/>
    <property type="match status" value="1"/>
</dbReference>
<evidence type="ECO:0000256" key="7">
    <source>
        <dbReference type="SAM" id="SignalP"/>
    </source>
</evidence>
<feature type="chain" id="PRO_5030638855" description="Adenylate kinase active site lid domain-containing protein" evidence="7">
    <location>
        <begin position="26"/>
        <end position="303"/>
    </location>
</feature>
<protein>
    <recommendedName>
        <fullName evidence="9">Adenylate kinase active site lid domain-containing protein</fullName>
    </recommendedName>
</protein>
<dbReference type="InterPro" id="IPR006259">
    <property type="entry name" value="Adenyl_kin_sub"/>
</dbReference>
<keyword evidence="7" id="KW-0732">Signal</keyword>
<dbReference type="Pfam" id="PF00406">
    <property type="entry name" value="ADK"/>
    <property type="match status" value="1"/>
</dbReference>
<accession>A0A7S2P2P8</accession>
<dbReference type="InterPro" id="IPR000850">
    <property type="entry name" value="Adenylat/UMP-CMP_kin"/>
</dbReference>
<dbReference type="InterPro" id="IPR036193">
    <property type="entry name" value="ADK_active_lid_dom_sf"/>
</dbReference>
<evidence type="ECO:0000256" key="5">
    <source>
        <dbReference type="RuleBase" id="RU003330"/>
    </source>
</evidence>
<evidence type="ECO:0000256" key="4">
    <source>
        <dbReference type="ARBA" id="ARBA00022777"/>
    </source>
</evidence>
<evidence type="ECO:0008006" key="9">
    <source>
        <dbReference type="Google" id="ProtNLM"/>
    </source>
</evidence>
<feature type="signal peptide" evidence="7">
    <location>
        <begin position="1"/>
        <end position="25"/>
    </location>
</feature>
<dbReference type="InterPro" id="IPR027417">
    <property type="entry name" value="P-loop_NTPase"/>
</dbReference>
<evidence type="ECO:0000256" key="2">
    <source>
        <dbReference type="ARBA" id="ARBA00022679"/>
    </source>
</evidence>
<dbReference type="HAMAP" id="MF_00235">
    <property type="entry name" value="Adenylate_kinase_Adk"/>
    <property type="match status" value="1"/>
</dbReference>
<keyword evidence="2 5" id="KW-0808">Transferase</keyword>
<gene>
    <name evidence="8" type="ORF">LDAN0321_LOCUS8795</name>
</gene>
<dbReference type="EMBL" id="HBGY01013634">
    <property type="protein sequence ID" value="CAD9575323.1"/>
    <property type="molecule type" value="Transcribed_RNA"/>
</dbReference>
<dbReference type="GO" id="GO:0005524">
    <property type="term" value="F:ATP binding"/>
    <property type="evidence" value="ECO:0007669"/>
    <property type="project" value="InterPro"/>
</dbReference>
<dbReference type="PANTHER" id="PTHR23359">
    <property type="entry name" value="NUCLEOTIDE KINASE"/>
    <property type="match status" value="1"/>
</dbReference>
<proteinExistence type="inferred from homology"/>
<evidence type="ECO:0000256" key="6">
    <source>
        <dbReference type="SAM" id="MobiDB-lite"/>
    </source>
</evidence>
<reference evidence="8" key="1">
    <citation type="submission" date="2021-01" db="EMBL/GenBank/DDBJ databases">
        <authorList>
            <person name="Corre E."/>
            <person name="Pelletier E."/>
            <person name="Niang G."/>
            <person name="Scheremetjew M."/>
            <person name="Finn R."/>
            <person name="Kale V."/>
            <person name="Holt S."/>
            <person name="Cochrane G."/>
            <person name="Meng A."/>
            <person name="Brown T."/>
            <person name="Cohen L."/>
        </authorList>
    </citation>
    <scope>NUCLEOTIDE SEQUENCE</scope>
    <source>
        <strain evidence="8">B650</strain>
    </source>
</reference>
<sequence>MMKQLLLQGTLSLLLCYWVQVVVDASTQHGIHQLQHLPAFIDSSYSRIERHTLSSSTTTDDDDDDSPSSRQANFDKKSCGNISHPPRIIIAGAPASGKGTQSEAIRDALGVVHISTGDILRENIAKNTKLGTTAKGYMDRGELVPDELIIKIIKERLQEDDCKERGWLLDGFPRTRTQADALIDAGIDADCFLILNVSDKVAIDRVVGRRIDPVTGKIYHMSFNPPPQNDAALINRLVQRSDDTEEKARVRLRQFHSNIASVKSRYKKVMVKVDGTKSRDHISNQIKIELSKRCGWKNEQMRS</sequence>
<dbReference type="Gene3D" id="3.40.50.300">
    <property type="entry name" value="P-loop containing nucleotide triphosphate hydrolases"/>
    <property type="match status" value="1"/>
</dbReference>
<organism evidence="8">
    <name type="scientific">Leptocylindrus danicus</name>
    <dbReference type="NCBI Taxonomy" id="163516"/>
    <lineage>
        <taxon>Eukaryota</taxon>
        <taxon>Sar</taxon>
        <taxon>Stramenopiles</taxon>
        <taxon>Ochrophyta</taxon>
        <taxon>Bacillariophyta</taxon>
        <taxon>Coscinodiscophyceae</taxon>
        <taxon>Chaetocerotophycidae</taxon>
        <taxon>Leptocylindrales</taxon>
        <taxon>Leptocylindraceae</taxon>
        <taxon>Leptocylindrus</taxon>
    </lineage>
</organism>
<dbReference type="GO" id="GO:0004017">
    <property type="term" value="F:AMP kinase activity"/>
    <property type="evidence" value="ECO:0007669"/>
    <property type="project" value="InterPro"/>
</dbReference>
<dbReference type="NCBIfam" id="TIGR01351">
    <property type="entry name" value="adk"/>
    <property type="match status" value="1"/>
</dbReference>
<evidence type="ECO:0000313" key="8">
    <source>
        <dbReference type="EMBL" id="CAD9575323.1"/>
    </source>
</evidence>
<comment type="similarity">
    <text evidence="1 5">Belongs to the adenylate kinase family.</text>
</comment>
<keyword evidence="4 5" id="KW-0418">Kinase</keyword>
<keyword evidence="3" id="KW-0547">Nucleotide-binding</keyword>